<keyword evidence="7" id="KW-1185">Reference proteome</keyword>
<keyword evidence="4 6" id="KW-0456">Lyase</keyword>
<comment type="subunit">
    <text evidence="3">Homotrimer.</text>
</comment>
<dbReference type="eggNOG" id="COG0800">
    <property type="taxonomic scope" value="Bacteria"/>
</dbReference>
<comment type="similarity">
    <text evidence="2">Belongs to the KHG/KDPG aldolase family.</text>
</comment>
<comment type="caution">
    <text evidence="6">The sequence shown here is derived from an EMBL/GenBank/DDBJ whole genome shotgun (WGS) entry which is preliminary data.</text>
</comment>
<keyword evidence="5" id="KW-0119">Carbohydrate metabolism</keyword>
<name>S2DHM7_INDAL</name>
<evidence type="ECO:0000256" key="1">
    <source>
        <dbReference type="ARBA" id="ARBA00004761"/>
    </source>
</evidence>
<dbReference type="InterPro" id="IPR013785">
    <property type="entry name" value="Aldolase_TIM"/>
</dbReference>
<comment type="pathway">
    <text evidence="1">Carbohydrate acid metabolism.</text>
</comment>
<sequence>MIEEDVLKKIGKAGLVPLFTHKDLDVAKKTIDTCYEAGIRVFEYTNRLPNSFEIFKSLQSHVDQYPDLLFGIGTIFTVKDAEKYLLAGADFIISPAMITEVAKFCYSRGIMYIPGCATITEVYQAITTGSSLVKIFPGNVLGPAFVKSVMSVLPDVKLMATGGVEPNEQNLKAWFDSGVFCVGMGSQLFDVKAMENGDFSGLKQKLEDSLNIIQKIKK</sequence>
<dbReference type="PANTHER" id="PTHR30246">
    <property type="entry name" value="2-KETO-3-DEOXY-6-PHOSPHOGLUCONATE ALDOLASE"/>
    <property type="match status" value="1"/>
</dbReference>
<accession>S2DHM7</accession>
<dbReference type="PANTHER" id="PTHR30246:SF1">
    <property type="entry name" value="2-DEHYDRO-3-DEOXY-6-PHOSPHOGALACTONATE ALDOLASE-RELATED"/>
    <property type="match status" value="1"/>
</dbReference>
<dbReference type="STRING" id="1189612.A33Q_1171"/>
<dbReference type="AlphaFoldDB" id="S2DHM7"/>
<dbReference type="SUPFAM" id="SSF51569">
    <property type="entry name" value="Aldolase"/>
    <property type="match status" value="1"/>
</dbReference>
<protein>
    <submittedName>
        <fullName evidence="6">4-hydroxy-2-oxoglutarate aldolase</fullName>
        <ecNumber evidence="6">4.1.2.14</ecNumber>
        <ecNumber evidence="6">4.1.3.16</ecNumber>
    </submittedName>
</protein>
<evidence type="ECO:0000256" key="4">
    <source>
        <dbReference type="ARBA" id="ARBA00023239"/>
    </source>
</evidence>
<dbReference type="EC" id="4.1.3.16" evidence="6"/>
<dbReference type="Gene3D" id="3.20.20.70">
    <property type="entry name" value="Aldolase class I"/>
    <property type="match status" value="1"/>
</dbReference>
<dbReference type="EC" id="4.1.2.14" evidence="6"/>
<dbReference type="GO" id="GO:0008675">
    <property type="term" value="F:2-dehydro-3-deoxy-phosphogluconate aldolase activity"/>
    <property type="evidence" value="ECO:0007669"/>
    <property type="project" value="UniProtKB-EC"/>
</dbReference>
<dbReference type="RefSeq" id="WP_009032491.1">
    <property type="nucleotide sequence ID" value="NZ_ALWO02000023.1"/>
</dbReference>
<evidence type="ECO:0000256" key="2">
    <source>
        <dbReference type="ARBA" id="ARBA00006906"/>
    </source>
</evidence>
<dbReference type="Proteomes" id="UP000006073">
    <property type="component" value="Unassembled WGS sequence"/>
</dbReference>
<evidence type="ECO:0000313" key="6">
    <source>
        <dbReference type="EMBL" id="EOZ98517.1"/>
    </source>
</evidence>
<dbReference type="InterPro" id="IPR000887">
    <property type="entry name" value="Aldlse_KDPG_KHG"/>
</dbReference>
<proteinExistence type="inferred from homology"/>
<evidence type="ECO:0000256" key="5">
    <source>
        <dbReference type="ARBA" id="ARBA00023277"/>
    </source>
</evidence>
<gene>
    <name evidence="6" type="ORF">A33Q_1171</name>
</gene>
<organism evidence="6 7">
    <name type="scientific">Indibacter alkaliphilus (strain CCUG 57479 / KCTC 22604 / LW1)</name>
    <dbReference type="NCBI Taxonomy" id="1189612"/>
    <lineage>
        <taxon>Bacteria</taxon>
        <taxon>Pseudomonadati</taxon>
        <taxon>Bacteroidota</taxon>
        <taxon>Cytophagia</taxon>
        <taxon>Cytophagales</taxon>
        <taxon>Cyclobacteriaceae</taxon>
    </lineage>
</organism>
<evidence type="ECO:0000256" key="3">
    <source>
        <dbReference type="ARBA" id="ARBA00011233"/>
    </source>
</evidence>
<dbReference type="GO" id="GO:0008700">
    <property type="term" value="F:(R,S)-4-hydroxy-2-oxoglutarate aldolase activity"/>
    <property type="evidence" value="ECO:0007669"/>
    <property type="project" value="UniProtKB-EC"/>
</dbReference>
<dbReference type="Pfam" id="PF01081">
    <property type="entry name" value="Aldolase"/>
    <property type="match status" value="1"/>
</dbReference>
<dbReference type="EMBL" id="ALWO02000023">
    <property type="protein sequence ID" value="EOZ98517.1"/>
    <property type="molecule type" value="Genomic_DNA"/>
</dbReference>
<evidence type="ECO:0000313" key="7">
    <source>
        <dbReference type="Proteomes" id="UP000006073"/>
    </source>
</evidence>
<dbReference type="CDD" id="cd00452">
    <property type="entry name" value="KDPG_aldolase"/>
    <property type="match status" value="1"/>
</dbReference>
<reference evidence="6 7" key="1">
    <citation type="journal article" date="2013" name="Genome Announc.">
        <title>Draft Genome Sequence of Indibacter alkaliphilus Strain LW1T, Isolated from Lonar Lake, a Haloalkaline Lake in the Buldana District of Maharashtra, India.</title>
        <authorList>
            <person name="Singh A."/>
            <person name="Kumar Jangir P."/>
            <person name="Sharma R."/>
            <person name="Singh A."/>
            <person name="Kumar Pinnaka A."/>
            <person name="Shivaji S."/>
        </authorList>
    </citation>
    <scope>NUCLEOTIDE SEQUENCE [LARGE SCALE GENOMIC DNA]</scope>
    <source>
        <strain evidence="7">CCUG 57479 / KCTC 22604 / LW1</strain>
    </source>
</reference>
<dbReference type="OrthoDB" id="9802667at2"/>